<feature type="compositionally biased region" description="Pro residues" evidence="1">
    <location>
        <begin position="14"/>
        <end position="24"/>
    </location>
</feature>
<sequence>MLQNLLAERAQAKPPCPVVEPMPDIPETELNTLSEEDLPKEKEARSEQLRHIDQTRVDIQYAMRKVIVEEDLDWASEEEDTHTTELTKTERVILQDVGQKMPFNSSWLKLLEIANDRQAWLKAEEEFLHLMKPHVAISERSIRKAYQVLTTVLKRMGRMNENGTHRWEYFHCWARKTFGRIRLESYEEALASDKKGYDGRLGRIIYVLAAQNTKPSDFSPPSWFSRFNVSVREETWVVLLHKADIWSSARLIYSFSLFSDSVELFKPLKGHRMKNSFYLVAKGVNPGREAAVKEVKRWKAQWKIATFGTEAIEEEEWGALGRTEEMEVEVVI</sequence>
<organism evidence="2 3">
    <name type="scientific">Apodospora peruviana</name>
    <dbReference type="NCBI Taxonomy" id="516989"/>
    <lineage>
        <taxon>Eukaryota</taxon>
        <taxon>Fungi</taxon>
        <taxon>Dikarya</taxon>
        <taxon>Ascomycota</taxon>
        <taxon>Pezizomycotina</taxon>
        <taxon>Sordariomycetes</taxon>
        <taxon>Sordariomycetidae</taxon>
        <taxon>Sordariales</taxon>
        <taxon>Lasiosphaeriaceae</taxon>
        <taxon>Apodospora</taxon>
    </lineage>
</organism>
<dbReference type="EMBL" id="JAUEDM010000008">
    <property type="protein sequence ID" value="KAK3313108.1"/>
    <property type="molecule type" value="Genomic_DNA"/>
</dbReference>
<protein>
    <submittedName>
        <fullName evidence="2">Uncharacterized protein</fullName>
    </submittedName>
</protein>
<reference evidence="2" key="1">
    <citation type="journal article" date="2023" name="Mol. Phylogenet. Evol.">
        <title>Genome-scale phylogeny and comparative genomics of the fungal order Sordariales.</title>
        <authorList>
            <person name="Hensen N."/>
            <person name="Bonometti L."/>
            <person name="Westerberg I."/>
            <person name="Brannstrom I.O."/>
            <person name="Guillou S."/>
            <person name="Cros-Aarteil S."/>
            <person name="Calhoun S."/>
            <person name="Haridas S."/>
            <person name="Kuo A."/>
            <person name="Mondo S."/>
            <person name="Pangilinan J."/>
            <person name="Riley R."/>
            <person name="LaButti K."/>
            <person name="Andreopoulos B."/>
            <person name="Lipzen A."/>
            <person name="Chen C."/>
            <person name="Yan M."/>
            <person name="Daum C."/>
            <person name="Ng V."/>
            <person name="Clum A."/>
            <person name="Steindorff A."/>
            <person name="Ohm R.A."/>
            <person name="Martin F."/>
            <person name="Silar P."/>
            <person name="Natvig D.O."/>
            <person name="Lalanne C."/>
            <person name="Gautier V."/>
            <person name="Ament-Velasquez S.L."/>
            <person name="Kruys A."/>
            <person name="Hutchinson M.I."/>
            <person name="Powell A.J."/>
            <person name="Barry K."/>
            <person name="Miller A.N."/>
            <person name="Grigoriev I.V."/>
            <person name="Debuchy R."/>
            <person name="Gladieux P."/>
            <person name="Hiltunen Thoren M."/>
            <person name="Johannesson H."/>
        </authorList>
    </citation>
    <scope>NUCLEOTIDE SEQUENCE</scope>
    <source>
        <strain evidence="2">CBS 118394</strain>
    </source>
</reference>
<dbReference type="Proteomes" id="UP001283341">
    <property type="component" value="Unassembled WGS sequence"/>
</dbReference>
<comment type="caution">
    <text evidence="2">The sequence shown here is derived from an EMBL/GenBank/DDBJ whole genome shotgun (WGS) entry which is preliminary data.</text>
</comment>
<dbReference type="AlphaFoldDB" id="A0AAE0HUE9"/>
<reference evidence="2" key="2">
    <citation type="submission" date="2023-06" db="EMBL/GenBank/DDBJ databases">
        <authorList>
            <consortium name="Lawrence Berkeley National Laboratory"/>
            <person name="Haridas S."/>
            <person name="Hensen N."/>
            <person name="Bonometti L."/>
            <person name="Westerberg I."/>
            <person name="Brannstrom I.O."/>
            <person name="Guillou S."/>
            <person name="Cros-Aarteil S."/>
            <person name="Calhoun S."/>
            <person name="Kuo A."/>
            <person name="Mondo S."/>
            <person name="Pangilinan J."/>
            <person name="Riley R."/>
            <person name="Labutti K."/>
            <person name="Andreopoulos B."/>
            <person name="Lipzen A."/>
            <person name="Chen C."/>
            <person name="Yanf M."/>
            <person name="Daum C."/>
            <person name="Ng V."/>
            <person name="Clum A."/>
            <person name="Steindorff A."/>
            <person name="Ohm R."/>
            <person name="Martin F."/>
            <person name="Silar P."/>
            <person name="Natvig D."/>
            <person name="Lalanne C."/>
            <person name="Gautier V."/>
            <person name="Ament-Velasquez S.L."/>
            <person name="Kruys A."/>
            <person name="Hutchinson M.I."/>
            <person name="Powell A.J."/>
            <person name="Barry K."/>
            <person name="Miller A.N."/>
            <person name="Grigoriev I.V."/>
            <person name="Debuchy R."/>
            <person name="Gladieux P."/>
            <person name="Thoren M.H."/>
            <person name="Johannesson H."/>
        </authorList>
    </citation>
    <scope>NUCLEOTIDE SEQUENCE</scope>
    <source>
        <strain evidence="2">CBS 118394</strain>
    </source>
</reference>
<proteinExistence type="predicted"/>
<accession>A0AAE0HUE9</accession>
<name>A0AAE0HUE9_9PEZI</name>
<evidence type="ECO:0000313" key="3">
    <source>
        <dbReference type="Proteomes" id="UP001283341"/>
    </source>
</evidence>
<feature type="compositionally biased region" description="Basic and acidic residues" evidence="1">
    <location>
        <begin position="37"/>
        <end position="46"/>
    </location>
</feature>
<evidence type="ECO:0000256" key="1">
    <source>
        <dbReference type="SAM" id="MobiDB-lite"/>
    </source>
</evidence>
<evidence type="ECO:0000313" key="2">
    <source>
        <dbReference type="EMBL" id="KAK3313108.1"/>
    </source>
</evidence>
<gene>
    <name evidence="2" type="ORF">B0H66DRAFT_608166</name>
</gene>
<feature type="region of interest" description="Disordered" evidence="1">
    <location>
        <begin position="12"/>
        <end position="46"/>
    </location>
</feature>
<keyword evidence="3" id="KW-1185">Reference proteome</keyword>